<name>A0AAW4XHA0_RHORH</name>
<keyword evidence="1" id="KW-0805">Transcription regulation</keyword>
<organism evidence="4 5">
    <name type="scientific">Rhodococcus rhodochrous</name>
    <dbReference type="NCBI Taxonomy" id="1829"/>
    <lineage>
        <taxon>Bacteria</taxon>
        <taxon>Bacillati</taxon>
        <taxon>Actinomycetota</taxon>
        <taxon>Actinomycetes</taxon>
        <taxon>Mycobacteriales</taxon>
        <taxon>Nocardiaceae</taxon>
        <taxon>Rhodococcus</taxon>
    </lineage>
</organism>
<dbReference type="InterPro" id="IPR001034">
    <property type="entry name" value="DeoR_HTH"/>
</dbReference>
<accession>A0AAW4XHA0</accession>
<evidence type="ECO:0000313" key="4">
    <source>
        <dbReference type="EMBL" id="MCD2112504.1"/>
    </source>
</evidence>
<proteinExistence type="predicted"/>
<dbReference type="PIRSF" id="PIRSF016838">
    <property type="entry name" value="PafC"/>
    <property type="match status" value="1"/>
</dbReference>
<dbReference type="PROSITE" id="PS52050">
    <property type="entry name" value="WYL"/>
    <property type="match status" value="1"/>
</dbReference>
<dbReference type="EMBL" id="JAJNCO010000008">
    <property type="protein sequence ID" value="MCD2112504.1"/>
    <property type="molecule type" value="Genomic_DNA"/>
</dbReference>
<dbReference type="SUPFAM" id="SSF46785">
    <property type="entry name" value="Winged helix' DNA-binding domain"/>
    <property type="match status" value="1"/>
</dbReference>
<dbReference type="InterPro" id="IPR026881">
    <property type="entry name" value="WYL_dom"/>
</dbReference>
<dbReference type="Pfam" id="PF13280">
    <property type="entry name" value="WYL"/>
    <property type="match status" value="1"/>
</dbReference>
<evidence type="ECO:0000259" key="3">
    <source>
        <dbReference type="PROSITE" id="PS51000"/>
    </source>
</evidence>
<dbReference type="PANTHER" id="PTHR34580">
    <property type="match status" value="1"/>
</dbReference>
<gene>
    <name evidence="4" type="ORF">LQ384_15450</name>
</gene>
<dbReference type="Pfam" id="PF08279">
    <property type="entry name" value="HTH_11"/>
    <property type="match status" value="1"/>
</dbReference>
<dbReference type="InterPro" id="IPR036388">
    <property type="entry name" value="WH-like_DNA-bd_sf"/>
</dbReference>
<protein>
    <submittedName>
        <fullName evidence="4">YafY family transcriptional regulator</fullName>
    </submittedName>
</protein>
<evidence type="ECO:0000256" key="1">
    <source>
        <dbReference type="ARBA" id="ARBA00023015"/>
    </source>
</evidence>
<dbReference type="PANTHER" id="PTHR34580:SF3">
    <property type="entry name" value="PROTEIN PAFB"/>
    <property type="match status" value="1"/>
</dbReference>
<comment type="caution">
    <text evidence="4">The sequence shown here is derived from an EMBL/GenBank/DDBJ whole genome shotgun (WGS) entry which is preliminary data.</text>
</comment>
<dbReference type="InterPro" id="IPR051534">
    <property type="entry name" value="CBASS_pafABC_assoc_protein"/>
</dbReference>
<dbReference type="Gene3D" id="1.10.10.10">
    <property type="entry name" value="Winged helix-like DNA-binding domain superfamily/Winged helix DNA-binding domain"/>
    <property type="match status" value="1"/>
</dbReference>
<dbReference type="InterPro" id="IPR057727">
    <property type="entry name" value="WCX_dom"/>
</dbReference>
<feature type="domain" description="HTH deoR-type" evidence="3">
    <location>
        <begin position="6"/>
        <end position="61"/>
    </location>
</feature>
<reference evidence="4" key="1">
    <citation type="submission" date="2021-11" db="EMBL/GenBank/DDBJ databases">
        <title>Development of a sustainable strategy for remediation of hydrocarbon-contaminated territories based on the waste exchange concept.</title>
        <authorList>
            <person name="Elkin A."/>
        </authorList>
    </citation>
    <scope>NUCLEOTIDE SEQUENCE</scope>
    <source>
        <strain evidence="4">IEGM 757</strain>
    </source>
</reference>
<keyword evidence="2" id="KW-0804">Transcription</keyword>
<dbReference type="RefSeq" id="WP_120283385.1">
    <property type="nucleotide sequence ID" value="NZ_JAJNCO010000008.1"/>
</dbReference>
<dbReference type="InterPro" id="IPR028349">
    <property type="entry name" value="PafC-like"/>
</dbReference>
<evidence type="ECO:0000256" key="2">
    <source>
        <dbReference type="ARBA" id="ARBA00023163"/>
    </source>
</evidence>
<dbReference type="PROSITE" id="PS51000">
    <property type="entry name" value="HTH_DEOR_2"/>
    <property type="match status" value="1"/>
</dbReference>
<dbReference type="Proteomes" id="UP001198630">
    <property type="component" value="Unassembled WGS sequence"/>
</dbReference>
<sequence length="320" mass="35769">MTVESTTERVLRVLALLQSRPSWTADELAAELGVTDRSVRRDIDRLRALGYPVRATPGVGGGYQLGAGTRLPPLLLHDDEAIATAVSLRLASGSTIAGAAEAALRALAKLDQVMPPRLREEVRAIYGATETVVGAGTEIDADTLLALARACRDATRVRFRYTTRQEADDERTVEPVRMVAAGQRWYLMAWDVDRDDWRTFRLDRMRDVTPMTWRFRPRQHPDPVSYVQRSVTESPYRYIARIRLRADADQVRDMVPPQVGRVEDDEGGWCVLVVGADDPDWVVMHVARMGFEAVVLEPPELREAADRLAARLAAIARADR</sequence>
<dbReference type="InterPro" id="IPR036390">
    <property type="entry name" value="WH_DNA-bd_sf"/>
</dbReference>
<dbReference type="AlphaFoldDB" id="A0AAW4XHA0"/>
<dbReference type="GO" id="GO:0003700">
    <property type="term" value="F:DNA-binding transcription factor activity"/>
    <property type="evidence" value="ECO:0007669"/>
    <property type="project" value="InterPro"/>
</dbReference>
<dbReference type="Pfam" id="PF25583">
    <property type="entry name" value="WCX"/>
    <property type="match status" value="1"/>
</dbReference>
<dbReference type="InterPro" id="IPR013196">
    <property type="entry name" value="HTH_11"/>
</dbReference>
<evidence type="ECO:0000313" key="5">
    <source>
        <dbReference type="Proteomes" id="UP001198630"/>
    </source>
</evidence>